<dbReference type="PROSITE" id="PS51779">
    <property type="entry name" value="POTRA"/>
    <property type="match status" value="1"/>
</dbReference>
<evidence type="ECO:0000256" key="7">
    <source>
        <dbReference type="ARBA" id="ARBA00023306"/>
    </source>
</evidence>
<dbReference type="EMBL" id="BAABIC010000004">
    <property type="protein sequence ID" value="GAA4681535.1"/>
    <property type="molecule type" value="Genomic_DNA"/>
</dbReference>
<dbReference type="PANTHER" id="PTHR37820">
    <property type="entry name" value="CELL DIVISION PROTEIN DIVIB"/>
    <property type="match status" value="1"/>
</dbReference>
<dbReference type="InterPro" id="IPR050487">
    <property type="entry name" value="FtsQ_DivIB"/>
</dbReference>
<sequence>MTRPSTRRGRRSQTASTRRSGDGAPERLPARPAAAERARRIREERAAQRGRLLPQQRRVEEKRARKAARKADRKAGRAAKQPVARRFKVRRRVALTVLVLVLLGALGAGSWLLLARSGLAEVETVEVTGTLTVSRDAVLGAAAVDPGVPLLEVDTKAVARRVAELPGVGSVQVSRGWPHTVEIAVVERTAVALARTPQGVTLVDATGVAYQKAPEVPPALPMLGFGAVGPDDPSTRAALAVLEALPPDLRGQVTTIDVDNAATEPTVRLGLGERQVLFGSTERADRKIAVLVPLLTQEGSVYDVSSPELPTVTR</sequence>
<dbReference type="InterPro" id="IPR013685">
    <property type="entry name" value="POTRA_FtsQ_type"/>
</dbReference>
<keyword evidence="2" id="KW-1003">Cell membrane</keyword>
<feature type="region of interest" description="Disordered" evidence="8">
    <location>
        <begin position="1"/>
        <end position="81"/>
    </location>
</feature>
<keyword evidence="4 9" id="KW-0812">Transmembrane</keyword>
<dbReference type="PANTHER" id="PTHR37820:SF1">
    <property type="entry name" value="CELL DIVISION PROTEIN FTSQ"/>
    <property type="match status" value="1"/>
</dbReference>
<name>A0ABP8W4V4_9PSEU</name>
<feature type="compositionally biased region" description="Basic residues" evidence="8">
    <location>
        <begin position="1"/>
        <end position="11"/>
    </location>
</feature>
<dbReference type="Proteomes" id="UP001500325">
    <property type="component" value="Unassembled WGS sequence"/>
</dbReference>
<dbReference type="Gene3D" id="3.10.20.310">
    <property type="entry name" value="membrane protein fhac"/>
    <property type="match status" value="1"/>
</dbReference>
<evidence type="ECO:0000256" key="1">
    <source>
        <dbReference type="ARBA" id="ARBA00004370"/>
    </source>
</evidence>
<dbReference type="Pfam" id="PF08478">
    <property type="entry name" value="POTRA_1"/>
    <property type="match status" value="1"/>
</dbReference>
<evidence type="ECO:0000313" key="11">
    <source>
        <dbReference type="EMBL" id="GAA4681535.1"/>
    </source>
</evidence>
<comment type="subcellular location">
    <subcellularLocation>
        <location evidence="1">Membrane</location>
    </subcellularLocation>
</comment>
<keyword evidence="5 9" id="KW-1133">Transmembrane helix</keyword>
<dbReference type="RefSeq" id="WP_345379187.1">
    <property type="nucleotide sequence ID" value="NZ_BAABIC010000004.1"/>
</dbReference>
<accession>A0ABP8W4V4</accession>
<organism evidence="11 12">
    <name type="scientific">Pseudonocardia yuanmonensis</name>
    <dbReference type="NCBI Taxonomy" id="1095914"/>
    <lineage>
        <taxon>Bacteria</taxon>
        <taxon>Bacillati</taxon>
        <taxon>Actinomycetota</taxon>
        <taxon>Actinomycetes</taxon>
        <taxon>Pseudonocardiales</taxon>
        <taxon>Pseudonocardiaceae</taxon>
        <taxon>Pseudonocardia</taxon>
    </lineage>
</organism>
<evidence type="ECO:0000256" key="9">
    <source>
        <dbReference type="SAM" id="Phobius"/>
    </source>
</evidence>
<comment type="caution">
    <text evidence="11">The sequence shown here is derived from an EMBL/GenBank/DDBJ whole genome shotgun (WGS) entry which is preliminary data.</text>
</comment>
<keyword evidence="12" id="KW-1185">Reference proteome</keyword>
<evidence type="ECO:0000256" key="2">
    <source>
        <dbReference type="ARBA" id="ARBA00022475"/>
    </source>
</evidence>
<keyword evidence="7" id="KW-0131">Cell cycle</keyword>
<evidence type="ECO:0000256" key="4">
    <source>
        <dbReference type="ARBA" id="ARBA00022692"/>
    </source>
</evidence>
<gene>
    <name evidence="11" type="ORF">GCM10023215_14140</name>
</gene>
<proteinExistence type="predicted"/>
<dbReference type="InterPro" id="IPR034746">
    <property type="entry name" value="POTRA"/>
</dbReference>
<reference evidence="12" key="1">
    <citation type="journal article" date="2019" name="Int. J. Syst. Evol. Microbiol.">
        <title>The Global Catalogue of Microorganisms (GCM) 10K type strain sequencing project: providing services to taxonomists for standard genome sequencing and annotation.</title>
        <authorList>
            <consortium name="The Broad Institute Genomics Platform"/>
            <consortium name="The Broad Institute Genome Sequencing Center for Infectious Disease"/>
            <person name="Wu L."/>
            <person name="Ma J."/>
        </authorList>
    </citation>
    <scope>NUCLEOTIDE SEQUENCE [LARGE SCALE GENOMIC DNA]</scope>
    <source>
        <strain evidence="12">JCM 18055</strain>
    </source>
</reference>
<evidence type="ECO:0000256" key="6">
    <source>
        <dbReference type="ARBA" id="ARBA00023136"/>
    </source>
</evidence>
<evidence type="ECO:0000313" key="12">
    <source>
        <dbReference type="Proteomes" id="UP001500325"/>
    </source>
</evidence>
<evidence type="ECO:0000256" key="8">
    <source>
        <dbReference type="SAM" id="MobiDB-lite"/>
    </source>
</evidence>
<protein>
    <recommendedName>
        <fullName evidence="10">POTRA domain-containing protein</fullName>
    </recommendedName>
</protein>
<feature type="compositionally biased region" description="Basic and acidic residues" evidence="8">
    <location>
        <begin position="19"/>
        <end position="47"/>
    </location>
</feature>
<evidence type="ECO:0000259" key="10">
    <source>
        <dbReference type="PROSITE" id="PS51779"/>
    </source>
</evidence>
<feature type="transmembrane region" description="Helical" evidence="9">
    <location>
        <begin position="93"/>
        <end position="114"/>
    </location>
</feature>
<feature type="compositionally biased region" description="Basic and acidic residues" evidence="8">
    <location>
        <begin position="57"/>
        <end position="75"/>
    </location>
</feature>
<evidence type="ECO:0000256" key="5">
    <source>
        <dbReference type="ARBA" id="ARBA00022989"/>
    </source>
</evidence>
<keyword evidence="3" id="KW-0132">Cell division</keyword>
<keyword evidence="6 9" id="KW-0472">Membrane</keyword>
<evidence type="ECO:0000256" key="3">
    <source>
        <dbReference type="ARBA" id="ARBA00022618"/>
    </source>
</evidence>
<feature type="domain" description="POTRA" evidence="10">
    <location>
        <begin position="120"/>
        <end position="188"/>
    </location>
</feature>